<proteinExistence type="predicted"/>
<gene>
    <name evidence="1" type="ORF">ABW01_17210</name>
</gene>
<evidence type="ECO:0000313" key="1">
    <source>
        <dbReference type="EMBL" id="KLV17337.1"/>
    </source>
</evidence>
<organism evidence="1 2">
    <name type="scientific">Bacillus anthracis</name>
    <name type="common">anthrax bacterium</name>
    <dbReference type="NCBI Taxonomy" id="1392"/>
    <lineage>
        <taxon>Bacteria</taxon>
        <taxon>Bacillati</taxon>
        <taxon>Bacillota</taxon>
        <taxon>Bacilli</taxon>
        <taxon>Bacillales</taxon>
        <taxon>Bacillaceae</taxon>
        <taxon>Bacillus</taxon>
        <taxon>Bacillus cereus group</taxon>
    </lineage>
</organism>
<dbReference type="Proteomes" id="UP000035904">
    <property type="component" value="Unassembled WGS sequence"/>
</dbReference>
<reference evidence="1 2" key="1">
    <citation type="submission" date="2015-05" db="EMBL/GenBank/DDBJ databases">
        <title>Whole genome sequence and identification of bacterial endophytes from Costus igneus.</title>
        <authorList>
            <person name="Lee Y.P."/>
            <person name="Gan H.M."/>
            <person name="Eng W."/>
            <person name="Wheatley M.S."/>
            <person name="Caraballo A."/>
            <person name="Polter S."/>
            <person name="Savka M.A."/>
            <person name="Hudson A.O."/>
        </authorList>
    </citation>
    <scope>NUCLEOTIDE SEQUENCE [LARGE SCALE GENOMIC DNA]</scope>
    <source>
        <strain evidence="1 2">RIT375</strain>
    </source>
</reference>
<name>A0A0J1HUG4_BACAN</name>
<dbReference type="RefSeq" id="WP_038356802.1">
    <property type="nucleotide sequence ID" value="NZ_LDPG01000012.1"/>
</dbReference>
<dbReference type="AlphaFoldDB" id="A0A0J1HUG4"/>
<comment type="caution">
    <text evidence="1">The sequence shown here is derived from an EMBL/GenBank/DDBJ whole genome shotgun (WGS) entry which is preliminary data.</text>
</comment>
<sequence>MKNNSHLLKFMTGEVISGIARLYGLSHQDMAIPLRCSRINVQYHMRNNSFAPYQKALILELFQSRGLEETELLFYHQLVSLKKEKQAV</sequence>
<dbReference type="EMBL" id="LDPG01000012">
    <property type="protein sequence ID" value="KLV17337.1"/>
    <property type="molecule type" value="Genomic_DNA"/>
</dbReference>
<dbReference type="PATRIC" id="fig|1392.242.peg.1323"/>
<evidence type="ECO:0000313" key="2">
    <source>
        <dbReference type="Proteomes" id="UP000035904"/>
    </source>
</evidence>
<accession>A0A0J1HUG4</accession>
<evidence type="ECO:0008006" key="3">
    <source>
        <dbReference type="Google" id="ProtNLM"/>
    </source>
</evidence>
<protein>
    <recommendedName>
        <fullName evidence="3">Transcriptional regulator</fullName>
    </recommendedName>
</protein>